<feature type="compositionally biased region" description="Polar residues" evidence="3">
    <location>
        <begin position="109"/>
        <end position="121"/>
    </location>
</feature>
<dbReference type="InterPro" id="IPR036864">
    <property type="entry name" value="Zn2-C6_fun-type_DNA-bd_sf"/>
</dbReference>
<dbReference type="Gene3D" id="3.20.20.370">
    <property type="entry name" value="Glycoside hydrolase/deacetylase"/>
    <property type="match status" value="1"/>
</dbReference>
<dbReference type="InterPro" id="IPR007219">
    <property type="entry name" value="XnlR_reg_dom"/>
</dbReference>
<dbReference type="PROSITE" id="PS50048">
    <property type="entry name" value="ZN2_CY6_FUNGAL_2"/>
    <property type="match status" value="1"/>
</dbReference>
<keyword evidence="2" id="KW-0539">Nucleus</keyword>
<reference evidence="6 7" key="1">
    <citation type="journal article" date="2020" name="ISME J.">
        <title>Uncovering the hidden diversity of litter-decomposition mechanisms in mushroom-forming fungi.</title>
        <authorList>
            <person name="Floudas D."/>
            <person name="Bentzer J."/>
            <person name="Ahren D."/>
            <person name="Johansson T."/>
            <person name="Persson P."/>
            <person name="Tunlid A."/>
        </authorList>
    </citation>
    <scope>NUCLEOTIDE SEQUENCE [LARGE SCALE GENOMIC DNA]</scope>
    <source>
        <strain evidence="6 7">CBS 291.85</strain>
    </source>
</reference>
<dbReference type="PANTHER" id="PTHR46910:SF38">
    <property type="entry name" value="ZN(2)-C6 FUNGAL-TYPE DOMAIN-CONTAINING PROTEIN"/>
    <property type="match status" value="1"/>
</dbReference>
<feature type="compositionally biased region" description="Low complexity" evidence="3">
    <location>
        <begin position="718"/>
        <end position="727"/>
    </location>
</feature>
<dbReference type="OrthoDB" id="4456959at2759"/>
<dbReference type="Pfam" id="PF00172">
    <property type="entry name" value="Zn_clus"/>
    <property type="match status" value="1"/>
</dbReference>
<feature type="region of interest" description="Disordered" evidence="3">
    <location>
        <begin position="791"/>
        <end position="813"/>
    </location>
</feature>
<dbReference type="Pfam" id="PF04082">
    <property type="entry name" value="Fungal_trans"/>
    <property type="match status" value="1"/>
</dbReference>
<dbReference type="Pfam" id="PF02137">
    <property type="entry name" value="A_deamin"/>
    <property type="match status" value="1"/>
</dbReference>
<keyword evidence="7" id="KW-1185">Reference proteome</keyword>
<dbReference type="GO" id="GO:0006396">
    <property type="term" value="P:RNA processing"/>
    <property type="evidence" value="ECO:0007669"/>
    <property type="project" value="InterPro"/>
</dbReference>
<keyword evidence="1" id="KW-0479">Metal-binding</keyword>
<dbReference type="GO" id="GO:0005975">
    <property type="term" value="P:carbohydrate metabolic process"/>
    <property type="evidence" value="ECO:0007669"/>
    <property type="project" value="InterPro"/>
</dbReference>
<evidence type="ECO:0008006" key="8">
    <source>
        <dbReference type="Google" id="ProtNLM"/>
    </source>
</evidence>
<dbReference type="GO" id="GO:0003677">
    <property type="term" value="F:DNA binding"/>
    <property type="evidence" value="ECO:0007669"/>
    <property type="project" value="InterPro"/>
</dbReference>
<feature type="region of interest" description="Disordered" evidence="3">
    <location>
        <begin position="109"/>
        <end position="129"/>
    </location>
</feature>
<evidence type="ECO:0000313" key="7">
    <source>
        <dbReference type="Proteomes" id="UP000559256"/>
    </source>
</evidence>
<feature type="compositionally biased region" description="Low complexity" evidence="3">
    <location>
        <begin position="747"/>
        <end position="763"/>
    </location>
</feature>
<dbReference type="Proteomes" id="UP000559256">
    <property type="component" value="Unassembled WGS sequence"/>
</dbReference>
<dbReference type="GO" id="GO:0004000">
    <property type="term" value="F:adenosine deaminase activity"/>
    <property type="evidence" value="ECO:0007669"/>
    <property type="project" value="InterPro"/>
</dbReference>
<dbReference type="SUPFAM" id="SSF88713">
    <property type="entry name" value="Glycoside hydrolase/deacetylase"/>
    <property type="match status" value="1"/>
</dbReference>
<dbReference type="InterPro" id="IPR001138">
    <property type="entry name" value="Zn2Cys6_DnaBD"/>
</dbReference>
<dbReference type="PANTHER" id="PTHR46910">
    <property type="entry name" value="TRANSCRIPTION FACTOR PDR1"/>
    <property type="match status" value="1"/>
</dbReference>
<dbReference type="EMBL" id="JAACJM010000034">
    <property type="protein sequence ID" value="KAF5363184.1"/>
    <property type="molecule type" value="Genomic_DNA"/>
</dbReference>
<dbReference type="InterPro" id="IPR011330">
    <property type="entry name" value="Glyco_hydro/deAcase_b/a-brl"/>
</dbReference>
<sequence>MSSNEEDFDNDGLQFKDQNSKRRRIQRACDICRRKKIRCDGVQMPGNRCSNCIAYSLECTYVEAAKKRGPPKAYVESLETRLEKMEKLLHRLVPDIDLTDELGLGFTRDSWQSGSTSNPSRPRQAFEDGCPQPADIAATILRKLDHSNIPLEASDEDYINLKLVDDLSQMELNPPDHRFFGKSSGAMLIQTAIDLKQEYTGQEVDIQTVILGERRPHYWTPFAWETAFTEMEHPRYVFPDDDLLHHLIDEYFINVNIFLPLLHRPTFERSVAEKLHYQNDMFATVVLLVCAVGSRYTHDRRVLLDGEDSWHSCGWKYFDQVLLVRKSLLAPPTLYDLQFYCVSAQASTIYLFLTFYFNMLHLHPEFPFSPATAQLSVQFLEGSSAPHSCWTMVGIGIRLAQDVGAHRRKMAKPMTVEDELWKRAFWVLVCMDRTISTSLGRPCAIQDEDYDLDLPLEVDDEYWEHSDPAQAFRQPPGKPSTVSAFILTLKLNKILAFALRTISKILLGFAGPEWEQQLVTELDSAMNQWIDSVPDHCEPCFLFHRLKWDPNREDDVFFNQSVNIYVQYYHLQILIHRPFIPSPRKPSPLAFPSLAICTNAARSCSHVIDIQRKRNAADSAKLSAFRHYVPDFPIQMSAFTAGIVLLLNIWGGKRSGMSVDPNKEMADVHKCMQVLRKCEDRWHSSGRLWDILYELACVGDLPLPNFSPPMQNKREWGSDSPSSQSSDTLVAEAPSTGRAIAGSRRVASSSSAAPSSQAPPSQSKRQDSSSNKQCFSLPMYTNELGRLPLHGQVNFSTSSQPTHQPQSMAGNEYWYPPDVMQSHSGDITLSPARYSTQAGQPAQSAFYDGLGGYSGSYMGGADAGGGQGAGLGYPYGMNGDGMTRASQQAGPTSVAADHGLIDPDTIAMWSSAPTGFELDDWGTYLANVSEITQSINQGGVPTNPIYPKTKLHDDGPYIYGYAYSLSFKFYFSKPCLISIFYFHFFGATKSSPDLVDLLDQNDIKGTFFYNGDNSMDIKSARIHGIMMTLLLSLGTKSTMKMWRVEQALQRILGVNPAFMRPSYNDLVLQASAVRGQKVVIWDFDDGDSTGSPPDESKADYDQLVSKHPNTVIALNHETYDYTKTEGGYPKSEWISRQPEDGKYALKDGGKLCLYVSTVPCGDASTRYLAAFQDPEMAALKTLNTLQPASTSTSSSSISTHARGRNNYSLYSVLRTKPGRADSPPTLCMSCSDKLAMWNVLGIQGALGAEVMKPLYFDEVVVGEVAGDEMRKMVKEDCERAFWGRLDVDRDGARVDLRRRLKVSVDITTYTNPPYTSPIYPSYILAPSCPKLT</sequence>
<dbReference type="GO" id="GO:0006351">
    <property type="term" value="P:DNA-templated transcription"/>
    <property type="evidence" value="ECO:0007669"/>
    <property type="project" value="InterPro"/>
</dbReference>
<dbReference type="PROSITE" id="PS00463">
    <property type="entry name" value="ZN2_CY6_FUNGAL_1"/>
    <property type="match status" value="1"/>
</dbReference>
<dbReference type="Gene3D" id="4.10.240.10">
    <property type="entry name" value="Zn(2)-C6 fungal-type DNA-binding domain"/>
    <property type="match status" value="1"/>
</dbReference>
<protein>
    <recommendedName>
        <fullName evidence="8">Zn(2)-C6 fungal-type domain-containing protein</fullName>
    </recommendedName>
</protein>
<evidence type="ECO:0000259" key="5">
    <source>
        <dbReference type="PROSITE" id="PS50141"/>
    </source>
</evidence>
<feature type="region of interest" description="Disordered" evidence="3">
    <location>
        <begin position="709"/>
        <end position="773"/>
    </location>
</feature>
<evidence type="ECO:0000259" key="4">
    <source>
        <dbReference type="PROSITE" id="PS50048"/>
    </source>
</evidence>
<dbReference type="CDD" id="cd12148">
    <property type="entry name" value="fungal_TF_MHR"/>
    <property type="match status" value="1"/>
</dbReference>
<dbReference type="GO" id="GO:0003723">
    <property type="term" value="F:RNA binding"/>
    <property type="evidence" value="ECO:0007669"/>
    <property type="project" value="InterPro"/>
</dbReference>
<evidence type="ECO:0000256" key="3">
    <source>
        <dbReference type="SAM" id="MobiDB-lite"/>
    </source>
</evidence>
<evidence type="ECO:0000313" key="6">
    <source>
        <dbReference type="EMBL" id="KAF5363184.1"/>
    </source>
</evidence>
<evidence type="ECO:0000256" key="2">
    <source>
        <dbReference type="ARBA" id="ARBA00023242"/>
    </source>
</evidence>
<feature type="domain" description="A to I editase" evidence="5">
    <location>
        <begin position="1114"/>
        <end position="1286"/>
    </location>
</feature>
<dbReference type="GO" id="GO:0008270">
    <property type="term" value="F:zinc ion binding"/>
    <property type="evidence" value="ECO:0007669"/>
    <property type="project" value="InterPro"/>
</dbReference>
<dbReference type="SMART" id="SM00906">
    <property type="entry name" value="Fungal_trans"/>
    <property type="match status" value="1"/>
</dbReference>
<organism evidence="6 7">
    <name type="scientific">Tetrapyrgos nigripes</name>
    <dbReference type="NCBI Taxonomy" id="182062"/>
    <lineage>
        <taxon>Eukaryota</taxon>
        <taxon>Fungi</taxon>
        <taxon>Dikarya</taxon>
        <taxon>Basidiomycota</taxon>
        <taxon>Agaricomycotina</taxon>
        <taxon>Agaricomycetes</taxon>
        <taxon>Agaricomycetidae</taxon>
        <taxon>Agaricales</taxon>
        <taxon>Marasmiineae</taxon>
        <taxon>Marasmiaceae</taxon>
        <taxon>Tetrapyrgos</taxon>
    </lineage>
</organism>
<evidence type="ECO:0000256" key="1">
    <source>
        <dbReference type="ARBA" id="ARBA00022723"/>
    </source>
</evidence>
<name>A0A8H5GDS4_9AGAR</name>
<dbReference type="CDD" id="cd00067">
    <property type="entry name" value="GAL4"/>
    <property type="match status" value="1"/>
</dbReference>
<accession>A0A8H5GDS4</accession>
<dbReference type="SMART" id="SM00066">
    <property type="entry name" value="GAL4"/>
    <property type="match status" value="1"/>
</dbReference>
<dbReference type="SUPFAM" id="SSF57701">
    <property type="entry name" value="Zn2/Cys6 DNA-binding domain"/>
    <property type="match status" value="1"/>
</dbReference>
<dbReference type="InterPro" id="IPR002466">
    <property type="entry name" value="A_deamin"/>
</dbReference>
<feature type="compositionally biased region" description="Low complexity" evidence="3">
    <location>
        <begin position="796"/>
        <end position="807"/>
    </location>
</feature>
<dbReference type="SMART" id="SM00552">
    <property type="entry name" value="ADEAMc"/>
    <property type="match status" value="1"/>
</dbReference>
<dbReference type="PROSITE" id="PS50141">
    <property type="entry name" value="A_DEAMIN_EDITASE"/>
    <property type="match status" value="1"/>
</dbReference>
<dbReference type="InterPro" id="IPR050987">
    <property type="entry name" value="AtrR-like"/>
</dbReference>
<feature type="domain" description="Zn(2)-C6 fungal-type" evidence="4">
    <location>
        <begin position="28"/>
        <end position="61"/>
    </location>
</feature>
<gene>
    <name evidence="6" type="ORF">D9758_008334</name>
</gene>
<dbReference type="GO" id="GO:0000981">
    <property type="term" value="F:DNA-binding transcription factor activity, RNA polymerase II-specific"/>
    <property type="evidence" value="ECO:0007669"/>
    <property type="project" value="InterPro"/>
</dbReference>
<comment type="caution">
    <text evidence="6">The sequence shown here is derived from an EMBL/GenBank/DDBJ whole genome shotgun (WGS) entry which is preliminary data.</text>
</comment>
<proteinExistence type="predicted"/>